<dbReference type="RefSeq" id="WP_084016433.1">
    <property type="nucleotide sequence ID" value="NZ_FWXS01000002.1"/>
</dbReference>
<evidence type="ECO:0000256" key="1">
    <source>
        <dbReference type="ARBA" id="ARBA00022729"/>
    </source>
</evidence>
<dbReference type="GO" id="GO:0005509">
    <property type="term" value="F:calcium ion binding"/>
    <property type="evidence" value="ECO:0007669"/>
    <property type="project" value="InterPro"/>
</dbReference>
<dbReference type="Gene3D" id="4.10.1080.10">
    <property type="entry name" value="TSP type-3 repeat"/>
    <property type="match status" value="1"/>
</dbReference>
<dbReference type="GO" id="GO:0007155">
    <property type="term" value="P:cell adhesion"/>
    <property type="evidence" value="ECO:0007669"/>
    <property type="project" value="InterPro"/>
</dbReference>
<gene>
    <name evidence="2" type="ORF">SAMN06296427_102277</name>
</gene>
<proteinExistence type="predicted"/>
<dbReference type="PROSITE" id="PS51257">
    <property type="entry name" value="PROKAR_LIPOPROTEIN"/>
    <property type="match status" value="1"/>
</dbReference>
<accession>A0A1W1Z9I2</accession>
<evidence type="ECO:0000313" key="2">
    <source>
        <dbReference type="EMBL" id="SMC45064.1"/>
    </source>
</evidence>
<dbReference type="AlphaFoldDB" id="A0A1W1Z9I2"/>
<dbReference type="InterPro" id="IPR003367">
    <property type="entry name" value="Thrombospondin_3-like_rpt"/>
</dbReference>
<dbReference type="OrthoDB" id="1273975at2"/>
<keyword evidence="3" id="KW-1185">Reference proteome</keyword>
<dbReference type="InterPro" id="IPR028974">
    <property type="entry name" value="TSP_type-3_rpt"/>
</dbReference>
<reference evidence="2 3" key="1">
    <citation type="submission" date="2017-04" db="EMBL/GenBank/DDBJ databases">
        <authorList>
            <person name="Afonso C.L."/>
            <person name="Miller P.J."/>
            <person name="Scott M.A."/>
            <person name="Spackman E."/>
            <person name="Goraichik I."/>
            <person name="Dimitrov K.M."/>
            <person name="Suarez D.L."/>
            <person name="Swayne D.E."/>
        </authorList>
    </citation>
    <scope>NUCLEOTIDE SEQUENCE [LARGE SCALE GENOMIC DNA]</scope>
    <source>
        <strain evidence="2 3">CGMCC 1.12708</strain>
    </source>
</reference>
<name>A0A1W1Z9I2_9FLAO</name>
<keyword evidence="1" id="KW-0732">Signal</keyword>
<protein>
    <submittedName>
        <fullName evidence="2">Thrombospondin type 3 repeat-containing protein</fullName>
    </submittedName>
</protein>
<evidence type="ECO:0000313" key="3">
    <source>
        <dbReference type="Proteomes" id="UP000192393"/>
    </source>
</evidence>
<sequence>MKASFIILSLIFITSCTQQKLLTHNFIDSDLDGVHDNRDACPNEPGSIFNFGCPDDEPQLSLSFNKEKSTDSDLDGVPDDKDECPFVYGSPFNQGCPFKTKPL</sequence>
<dbReference type="SUPFAM" id="SSF103647">
    <property type="entry name" value="TSP type-3 repeat"/>
    <property type="match status" value="1"/>
</dbReference>
<dbReference type="Proteomes" id="UP000192393">
    <property type="component" value="Unassembled WGS sequence"/>
</dbReference>
<dbReference type="EMBL" id="FWXS01000002">
    <property type="protein sequence ID" value="SMC45064.1"/>
    <property type="molecule type" value="Genomic_DNA"/>
</dbReference>
<dbReference type="STRING" id="1434700.SAMN06296427_102277"/>
<organism evidence="2 3">
    <name type="scientific">Moheibacter sediminis</name>
    <dbReference type="NCBI Taxonomy" id="1434700"/>
    <lineage>
        <taxon>Bacteria</taxon>
        <taxon>Pseudomonadati</taxon>
        <taxon>Bacteroidota</taxon>
        <taxon>Flavobacteriia</taxon>
        <taxon>Flavobacteriales</taxon>
        <taxon>Weeksellaceae</taxon>
        <taxon>Moheibacter</taxon>
    </lineage>
</organism>
<dbReference type="Pfam" id="PF02412">
    <property type="entry name" value="TSP_3"/>
    <property type="match status" value="2"/>
</dbReference>